<dbReference type="EMBL" id="QJTE01000005">
    <property type="protein sequence ID" value="PYE82205.1"/>
    <property type="molecule type" value="Genomic_DNA"/>
</dbReference>
<reference evidence="1 2" key="1">
    <citation type="submission" date="2018-06" db="EMBL/GenBank/DDBJ databases">
        <title>Genomic Encyclopedia of Type Strains, Phase III (KMG-III): the genomes of soil and plant-associated and newly described type strains.</title>
        <authorList>
            <person name="Whitman W."/>
        </authorList>
    </citation>
    <scope>NUCLEOTIDE SEQUENCE [LARGE SCALE GENOMIC DNA]</scope>
    <source>
        <strain evidence="1 2">CECT 9025</strain>
    </source>
</reference>
<protein>
    <submittedName>
        <fullName evidence="1">Uncharacterized protein</fullName>
    </submittedName>
</protein>
<organism evidence="1 2">
    <name type="scientific">Pseudoroseicyclus aestuarii</name>
    <dbReference type="NCBI Taxonomy" id="1795041"/>
    <lineage>
        <taxon>Bacteria</taxon>
        <taxon>Pseudomonadati</taxon>
        <taxon>Pseudomonadota</taxon>
        <taxon>Alphaproteobacteria</taxon>
        <taxon>Rhodobacterales</taxon>
        <taxon>Paracoccaceae</taxon>
        <taxon>Pseudoroseicyclus</taxon>
    </lineage>
</organism>
<name>A0A318SNM1_9RHOB</name>
<gene>
    <name evidence="1" type="ORF">DFP88_10545</name>
</gene>
<accession>A0A318SNM1</accession>
<keyword evidence="2" id="KW-1185">Reference proteome</keyword>
<dbReference type="Proteomes" id="UP000248311">
    <property type="component" value="Unassembled WGS sequence"/>
</dbReference>
<dbReference type="RefSeq" id="WP_146227507.1">
    <property type="nucleotide sequence ID" value="NZ_QJTE01000005.1"/>
</dbReference>
<proteinExistence type="predicted"/>
<evidence type="ECO:0000313" key="2">
    <source>
        <dbReference type="Proteomes" id="UP000248311"/>
    </source>
</evidence>
<evidence type="ECO:0000313" key="1">
    <source>
        <dbReference type="EMBL" id="PYE82205.1"/>
    </source>
</evidence>
<dbReference type="AlphaFoldDB" id="A0A318SNM1"/>
<comment type="caution">
    <text evidence="1">The sequence shown here is derived from an EMBL/GenBank/DDBJ whole genome shotgun (WGS) entry which is preliminary data.</text>
</comment>
<sequence length="168" mass="18001">MAATTPTTPSRANHPPILHDTLSPVQRDMQKLLDTFEATLEDEAALPQACFGDPAFAVFFDEAEAGHEACIALAMQVQDHPPRDPLDHAVQGLAGLAQKVFFASDPHEVRALLDSGILQLWPFQVAGTSPSELRAAALIDRTLALTHRLVDEAMAERAASYAEAPAPG</sequence>